<name>A0ACB7YCY7_9ERIC</name>
<evidence type="ECO:0000313" key="1">
    <source>
        <dbReference type="EMBL" id="KAH7851395.1"/>
    </source>
</evidence>
<comment type="caution">
    <text evidence="1">The sequence shown here is derived from an EMBL/GenBank/DDBJ whole genome shotgun (WGS) entry which is preliminary data.</text>
</comment>
<accession>A0ACB7YCY7</accession>
<dbReference type="Proteomes" id="UP000828048">
    <property type="component" value="Chromosome 8"/>
</dbReference>
<sequence length="123" mass="12978">MVARSEGFERKKSMAVDFLREGMTLLLNTISLLIATLAILVLASPVNMGAVANAAISTVCVVVYCCCFVMGFGPMPNILCAEIFPTRVRGLCIAVPETKGMPLGVSTEFFSVGAKQAAASKNN</sequence>
<organism evidence="1 2">
    <name type="scientific">Vaccinium darrowii</name>
    <dbReference type="NCBI Taxonomy" id="229202"/>
    <lineage>
        <taxon>Eukaryota</taxon>
        <taxon>Viridiplantae</taxon>
        <taxon>Streptophyta</taxon>
        <taxon>Embryophyta</taxon>
        <taxon>Tracheophyta</taxon>
        <taxon>Spermatophyta</taxon>
        <taxon>Magnoliopsida</taxon>
        <taxon>eudicotyledons</taxon>
        <taxon>Gunneridae</taxon>
        <taxon>Pentapetalae</taxon>
        <taxon>asterids</taxon>
        <taxon>Ericales</taxon>
        <taxon>Ericaceae</taxon>
        <taxon>Vaccinioideae</taxon>
        <taxon>Vaccinieae</taxon>
        <taxon>Vaccinium</taxon>
    </lineage>
</organism>
<gene>
    <name evidence="1" type="ORF">Vadar_010988</name>
</gene>
<evidence type="ECO:0000313" key="2">
    <source>
        <dbReference type="Proteomes" id="UP000828048"/>
    </source>
</evidence>
<protein>
    <submittedName>
        <fullName evidence="1">Uncharacterized protein</fullName>
    </submittedName>
</protein>
<reference evidence="1 2" key="1">
    <citation type="journal article" date="2021" name="Hortic Res">
        <title>High-quality reference genome and annotation aids understanding of berry development for evergreen blueberry (Vaccinium darrowii).</title>
        <authorList>
            <person name="Yu J."/>
            <person name="Hulse-Kemp A.M."/>
            <person name="Babiker E."/>
            <person name="Staton M."/>
        </authorList>
    </citation>
    <scope>NUCLEOTIDE SEQUENCE [LARGE SCALE GENOMIC DNA]</scope>
    <source>
        <strain evidence="2">cv. NJ 8807/NJ 8810</strain>
        <tissue evidence="1">Young leaf</tissue>
    </source>
</reference>
<keyword evidence="2" id="KW-1185">Reference proteome</keyword>
<dbReference type="EMBL" id="CM037158">
    <property type="protein sequence ID" value="KAH7851395.1"/>
    <property type="molecule type" value="Genomic_DNA"/>
</dbReference>
<proteinExistence type="predicted"/>